<evidence type="ECO:0000313" key="3">
    <source>
        <dbReference type="RefSeq" id="XP_024942563.1"/>
    </source>
</evidence>
<dbReference type="RefSeq" id="XP_024942563.1">
    <property type="nucleotide sequence ID" value="XM_025086795.1"/>
</dbReference>
<comment type="similarity">
    <text evidence="1">Belongs to the Ntn-hydrolase family.</text>
</comment>
<reference evidence="3" key="1">
    <citation type="submission" date="2025-08" db="UniProtKB">
        <authorList>
            <consortium name="RefSeq"/>
        </authorList>
    </citation>
    <scope>IDENTIFICATION</scope>
</reference>
<dbReference type="Proteomes" id="UP000694920">
    <property type="component" value="Unplaced"/>
</dbReference>
<dbReference type="GO" id="GO:0005737">
    <property type="term" value="C:cytoplasm"/>
    <property type="evidence" value="ECO:0007669"/>
    <property type="project" value="TreeGrafter"/>
</dbReference>
<gene>
    <name evidence="3" type="primary">LOC107269496</name>
</gene>
<name>A0AAJ7RKC6_CEPCN</name>
<protein>
    <submittedName>
        <fullName evidence="3">Probable isoaspartyl peptidase/L-asparaginase CG7860</fullName>
    </submittedName>
</protein>
<dbReference type="GO" id="GO:0016787">
    <property type="term" value="F:hydrolase activity"/>
    <property type="evidence" value="ECO:0007669"/>
    <property type="project" value="InterPro"/>
</dbReference>
<dbReference type="PANTHER" id="PTHR10188">
    <property type="entry name" value="L-ASPARAGINASE"/>
    <property type="match status" value="1"/>
</dbReference>
<dbReference type="GeneID" id="107269496"/>
<dbReference type="Pfam" id="PF01112">
    <property type="entry name" value="Asparaginase_2"/>
    <property type="match status" value="1"/>
</dbReference>
<dbReference type="Gene3D" id="3.60.20.30">
    <property type="entry name" value="(Glycosyl)asparaginase"/>
    <property type="match status" value="1"/>
</dbReference>
<dbReference type="AlphaFoldDB" id="A0AAJ7RKC6"/>
<sequence length="432" mass="47307">MCDYCTWIDTILAKAKEEADIVEEKRRNTPAKKNPVIIVHGGAGRIPNKELSYMLQEVKKAALKSYRQLLECCSSIDAVETAICHMESQPYFNCARGGSLDINGNIVMDAGLMDNNWNAGCIGSVRDIEHPISLAKKVLQETDNVLVVDNGAQRFAIEMGFPILKPGSLKKNITSGSSTQLYEDNEEAISNSTINDQDELEENYEDTSSNFENHILEVTDKPEVTSAKKLPQCVTRFLMKQEAKQRELEKSKLEADARRLLNAPTVLQVGGVGAVALDRNGILVSGTSTAGHTGKISGYLSPSGTVIGCGIFAEGNACASVSGNEKSIYLYGPARKIVERINKDINEVCGAAPELAVETELNLFEKEMFESDIGGVAVDINGTPMVYSKSMHFPFAFCDNGMIFYGYENDSMSYDEIRDLEGNLDCLCEDID</sequence>
<dbReference type="InterPro" id="IPR029055">
    <property type="entry name" value="Ntn_hydrolases_N"/>
</dbReference>
<proteinExistence type="inferred from homology"/>
<evidence type="ECO:0000313" key="2">
    <source>
        <dbReference type="Proteomes" id="UP000694920"/>
    </source>
</evidence>
<dbReference type="KEGG" id="ccin:107269496"/>
<keyword evidence="2" id="KW-1185">Reference proteome</keyword>
<dbReference type="InterPro" id="IPR000246">
    <property type="entry name" value="Peptidase_T2"/>
</dbReference>
<organism evidence="2 3">
    <name type="scientific">Cephus cinctus</name>
    <name type="common">Wheat stem sawfly</name>
    <dbReference type="NCBI Taxonomy" id="211228"/>
    <lineage>
        <taxon>Eukaryota</taxon>
        <taxon>Metazoa</taxon>
        <taxon>Ecdysozoa</taxon>
        <taxon>Arthropoda</taxon>
        <taxon>Hexapoda</taxon>
        <taxon>Insecta</taxon>
        <taxon>Pterygota</taxon>
        <taxon>Neoptera</taxon>
        <taxon>Endopterygota</taxon>
        <taxon>Hymenoptera</taxon>
        <taxon>Cephoidea</taxon>
        <taxon>Cephidae</taxon>
        <taxon>Cephus</taxon>
    </lineage>
</organism>
<dbReference type="SUPFAM" id="SSF56235">
    <property type="entry name" value="N-terminal nucleophile aminohydrolases (Ntn hydrolases)"/>
    <property type="match status" value="1"/>
</dbReference>
<dbReference type="PANTHER" id="PTHR10188:SF43">
    <property type="entry name" value="ASPARAGINASE (EUROFUNG)"/>
    <property type="match status" value="1"/>
</dbReference>
<evidence type="ECO:0000256" key="1">
    <source>
        <dbReference type="ARBA" id="ARBA00010872"/>
    </source>
</evidence>
<accession>A0AAJ7RKC6</accession>